<keyword evidence="1" id="KW-0732">Signal</keyword>
<reference evidence="3" key="1">
    <citation type="journal article" date="2019" name="Int. J. Syst. Evol. Microbiol.">
        <title>The Global Catalogue of Microorganisms (GCM) 10K type strain sequencing project: providing services to taxonomists for standard genome sequencing and annotation.</title>
        <authorList>
            <consortium name="The Broad Institute Genomics Platform"/>
            <consortium name="The Broad Institute Genome Sequencing Center for Infectious Disease"/>
            <person name="Wu L."/>
            <person name="Ma J."/>
        </authorList>
    </citation>
    <scope>NUCLEOTIDE SEQUENCE [LARGE SCALE GENOMIC DNA]</scope>
    <source>
        <strain evidence="3">JCM 17810</strain>
    </source>
</reference>
<dbReference type="Pfam" id="PF13416">
    <property type="entry name" value="SBP_bac_8"/>
    <property type="match status" value="1"/>
</dbReference>
<keyword evidence="3" id="KW-1185">Reference proteome</keyword>
<dbReference type="RefSeq" id="WP_345218030.1">
    <property type="nucleotide sequence ID" value="NZ_BAABGN010000013.1"/>
</dbReference>
<organism evidence="2 3">
    <name type="scientific">Georgenia halophila</name>
    <dbReference type="NCBI Taxonomy" id="620889"/>
    <lineage>
        <taxon>Bacteria</taxon>
        <taxon>Bacillati</taxon>
        <taxon>Actinomycetota</taxon>
        <taxon>Actinomycetes</taxon>
        <taxon>Micrococcales</taxon>
        <taxon>Bogoriellaceae</taxon>
        <taxon>Georgenia</taxon>
    </lineage>
</organism>
<dbReference type="PANTHER" id="PTHR43649">
    <property type="entry name" value="ARABINOSE-BINDING PROTEIN-RELATED"/>
    <property type="match status" value="1"/>
</dbReference>
<dbReference type="Gene3D" id="3.40.190.10">
    <property type="entry name" value="Periplasmic binding protein-like II"/>
    <property type="match status" value="2"/>
</dbReference>
<dbReference type="PANTHER" id="PTHR43649:SF12">
    <property type="entry name" value="DIACETYLCHITOBIOSE BINDING PROTEIN DASA"/>
    <property type="match status" value="1"/>
</dbReference>
<dbReference type="Proteomes" id="UP001500622">
    <property type="component" value="Unassembled WGS sequence"/>
</dbReference>
<dbReference type="EMBL" id="BAABGN010000013">
    <property type="protein sequence ID" value="GAA4431339.1"/>
    <property type="molecule type" value="Genomic_DNA"/>
</dbReference>
<comment type="caution">
    <text evidence="2">The sequence shown here is derived from an EMBL/GenBank/DDBJ whole genome shotgun (WGS) entry which is preliminary data.</text>
</comment>
<feature type="chain" id="PRO_5045670525" evidence="1">
    <location>
        <begin position="21"/>
        <end position="431"/>
    </location>
</feature>
<gene>
    <name evidence="2" type="ORF">GCM10023169_35770</name>
</gene>
<evidence type="ECO:0000313" key="3">
    <source>
        <dbReference type="Proteomes" id="UP001500622"/>
    </source>
</evidence>
<dbReference type="InterPro" id="IPR050490">
    <property type="entry name" value="Bact_solute-bd_prot1"/>
</dbReference>
<sequence>MDRRNFLLSSAALMGGVVLAGCGNSGSGSGSGTMRMAQYGSTHRISLFEEAFTAYAEHQPDWTFTMDGASNDAYLDRLATQVSGGNAPALMGLFHSAVPQFGRQNALVDLDTYIGDTLDTSAFSEGQVDLGRIEGTVRGLSFGDNVHGSMYDVDLLDSLGFSLPEPGHTWEDLLTLSADITRAVDGDFYGTDDRSAQLDQIFKVWLLQRGKYSFDESGALGFDKSDLTDWMELWQMFRDEGAAPPAEITAEAGGTFEASSLIRGYVPNHQTYANALASMQSLTEAKLQLTTIPVDPEGAGSGHFIRGSNWVGVYSRTDNPDVAAGFLDFVLNDPEGAGILGAEMGAPPNRELRGSLDYSDAEQNFIDYVDMVTEDLADPAIPLAREFPPSFPDVDQAFTTAVEDHRFGRSSVSEAVDVFFERAESVTRSPA</sequence>
<accession>A0ABP8LM21</accession>
<dbReference type="SUPFAM" id="SSF53850">
    <property type="entry name" value="Periplasmic binding protein-like II"/>
    <property type="match status" value="1"/>
</dbReference>
<feature type="signal peptide" evidence="1">
    <location>
        <begin position="1"/>
        <end position="20"/>
    </location>
</feature>
<evidence type="ECO:0000313" key="2">
    <source>
        <dbReference type="EMBL" id="GAA4431339.1"/>
    </source>
</evidence>
<proteinExistence type="predicted"/>
<protein>
    <submittedName>
        <fullName evidence="2">ABC transporter substrate-binding protein</fullName>
    </submittedName>
</protein>
<dbReference type="PROSITE" id="PS51257">
    <property type="entry name" value="PROKAR_LIPOPROTEIN"/>
    <property type="match status" value="1"/>
</dbReference>
<dbReference type="InterPro" id="IPR006059">
    <property type="entry name" value="SBP"/>
</dbReference>
<name>A0ABP8LM21_9MICO</name>
<evidence type="ECO:0000256" key="1">
    <source>
        <dbReference type="SAM" id="SignalP"/>
    </source>
</evidence>